<reference evidence="2 3" key="1">
    <citation type="submission" date="2019-01" db="EMBL/GenBank/DDBJ databases">
        <authorList>
            <consortium name="Pathogen Informatics"/>
        </authorList>
    </citation>
    <scope>NUCLEOTIDE SEQUENCE [LARGE SCALE GENOMIC DNA]</scope>
    <source>
        <strain evidence="2 3">NCTC10179</strain>
    </source>
</reference>
<feature type="transmembrane region" description="Helical" evidence="1">
    <location>
        <begin position="133"/>
        <end position="151"/>
    </location>
</feature>
<keyword evidence="1" id="KW-0812">Transmembrane</keyword>
<feature type="transmembrane region" description="Helical" evidence="1">
    <location>
        <begin position="60"/>
        <end position="84"/>
    </location>
</feature>
<evidence type="ECO:0000313" key="3">
    <source>
        <dbReference type="Proteomes" id="UP000289497"/>
    </source>
</evidence>
<feature type="transmembrane region" description="Helical" evidence="1">
    <location>
        <begin position="105"/>
        <end position="127"/>
    </location>
</feature>
<name>A0A449B6S1_9BACT</name>
<keyword evidence="3" id="KW-1185">Reference proteome</keyword>
<keyword evidence="1" id="KW-1133">Transmembrane helix</keyword>
<organism evidence="2 3">
    <name type="scientific">Mycoplasmopsis columboralis</name>
    <dbReference type="NCBI Taxonomy" id="171282"/>
    <lineage>
        <taxon>Bacteria</taxon>
        <taxon>Bacillati</taxon>
        <taxon>Mycoplasmatota</taxon>
        <taxon>Mycoplasmoidales</taxon>
        <taxon>Metamycoplasmataceae</taxon>
        <taxon>Mycoplasmopsis</taxon>
    </lineage>
</organism>
<gene>
    <name evidence="2" type="ORF">NCTC10179_00483</name>
</gene>
<proteinExistence type="predicted"/>
<evidence type="ECO:0000256" key="1">
    <source>
        <dbReference type="SAM" id="Phobius"/>
    </source>
</evidence>
<sequence>MKEFTLISNAKKLKLLSKSIFWTIIVEFIFEVIFVIALIVFALSIAQNKDETLLNPAKKIFSIVGLVFSTIILVIILGLSILLLKPYQHLKENASQEVKEKNNFILSRPAWMLSAFTATNLVFKIVLFIFPVSYVPIVLLIFTIFILVYSLKAIRFANQVIEFENSKEQNYSEIQN</sequence>
<dbReference type="RefSeq" id="WP_036434775.1">
    <property type="nucleotide sequence ID" value="NZ_LR215039.1"/>
</dbReference>
<protein>
    <submittedName>
        <fullName evidence="2">Uncharacterized protein</fullName>
    </submittedName>
</protein>
<dbReference type="Proteomes" id="UP000289497">
    <property type="component" value="Chromosome"/>
</dbReference>
<dbReference type="EMBL" id="LR215039">
    <property type="protein sequence ID" value="VEU76307.1"/>
    <property type="molecule type" value="Genomic_DNA"/>
</dbReference>
<dbReference type="KEGG" id="mcou:NCTC10179_00483"/>
<accession>A0A449B6S1</accession>
<dbReference type="AlphaFoldDB" id="A0A449B6S1"/>
<keyword evidence="1" id="KW-0472">Membrane</keyword>
<feature type="transmembrane region" description="Helical" evidence="1">
    <location>
        <begin position="20"/>
        <end position="45"/>
    </location>
</feature>
<evidence type="ECO:0000313" key="2">
    <source>
        <dbReference type="EMBL" id="VEU76307.1"/>
    </source>
</evidence>